<evidence type="ECO:0000313" key="1">
    <source>
        <dbReference type="Proteomes" id="UP000248484"/>
    </source>
</evidence>
<dbReference type="STRING" id="9755.ENSPCTP00005006688"/>
<dbReference type="Proteomes" id="UP000248484">
    <property type="component" value="Chromosome 3"/>
</dbReference>
<dbReference type="OrthoDB" id="267284at2759"/>
<dbReference type="KEGG" id="pcad:102977959"/>
<accession>A0A455B4X5</accession>
<reference evidence="2" key="1">
    <citation type="submission" date="2025-08" db="UniProtKB">
        <authorList>
            <consortium name="RefSeq"/>
        </authorList>
    </citation>
    <scope>IDENTIFICATION</scope>
    <source>
        <tissue evidence="2">Muscle</tissue>
    </source>
</reference>
<protein>
    <submittedName>
        <fullName evidence="2">Transmembrane protein 222</fullName>
    </submittedName>
</protein>
<gene>
    <name evidence="2" type="primary">LOC102977959</name>
</gene>
<dbReference type="InterPro" id="IPR008496">
    <property type="entry name" value="TMEM222/RTE1"/>
</dbReference>
<evidence type="ECO:0000313" key="2">
    <source>
        <dbReference type="RefSeq" id="XP_028343847.1"/>
    </source>
</evidence>
<keyword evidence="2" id="KW-0472">Membrane</keyword>
<dbReference type="PANTHER" id="PTHR20921:SF0">
    <property type="entry name" value="TRANSMEMBRANE PROTEIN 222"/>
    <property type="match status" value="1"/>
</dbReference>
<keyword evidence="2" id="KW-0812">Transmembrane</keyword>
<dbReference type="RefSeq" id="XP_028343847.1">
    <property type="nucleotide sequence ID" value="XM_028488046.2"/>
</dbReference>
<organism evidence="1 2">
    <name type="scientific">Physeter macrocephalus</name>
    <name type="common">Sperm whale</name>
    <name type="synonym">Physeter catodon</name>
    <dbReference type="NCBI Taxonomy" id="9755"/>
    <lineage>
        <taxon>Eukaryota</taxon>
        <taxon>Metazoa</taxon>
        <taxon>Chordata</taxon>
        <taxon>Craniata</taxon>
        <taxon>Vertebrata</taxon>
        <taxon>Euteleostomi</taxon>
        <taxon>Mammalia</taxon>
        <taxon>Eutheria</taxon>
        <taxon>Laurasiatheria</taxon>
        <taxon>Artiodactyla</taxon>
        <taxon>Whippomorpha</taxon>
        <taxon>Cetacea</taxon>
        <taxon>Odontoceti</taxon>
        <taxon>Physeteridae</taxon>
        <taxon>Physeter</taxon>
    </lineage>
</organism>
<sequence length="325" mass="36450">MAEVEAPTAAETDKKQFSCAGGGVMDVERSRFPYCVVWTPIPVLTWFFPIIGHMGICTSTGVIRDFAGPYFVSEDNMAFGKPAKYWKLDPAQVYASGPSAWDTAVHDASEEYKHRMHSLCCDNCHSHVALALNLMHYNNSTNWNMVTLCFFCLLYGKYVRCAACPPGRRHPPRGHSPMDPRQVITLQFSHKQPFSMGYKVMLVTMALGGQYPLWPPMLATYCCHLDKQQLGCANFSSCRPHNVFTFQQPGDYALDPSRQRLPANGVTCEMAKTWPNARRYVNATSGDSDELRLARLRTASPSSTGTPCCVPSPWVPLHLLRQQWL</sequence>
<dbReference type="AlphaFoldDB" id="A0A455B4X5"/>
<name>A0A455B4X5_PHYMC</name>
<proteinExistence type="predicted"/>
<keyword evidence="1" id="KW-1185">Reference proteome</keyword>
<dbReference type="GeneID" id="102977959"/>
<dbReference type="PANTHER" id="PTHR20921">
    <property type="entry name" value="TRANSMEMBRANE PROTEIN 222"/>
    <property type="match status" value="1"/>
</dbReference>
<dbReference type="Pfam" id="PF05608">
    <property type="entry name" value="RTE1"/>
    <property type="match status" value="1"/>
</dbReference>
<dbReference type="InParanoid" id="A0A455B4X5"/>